<dbReference type="SUPFAM" id="SSF56112">
    <property type="entry name" value="Protein kinase-like (PK-like)"/>
    <property type="match status" value="1"/>
</dbReference>
<reference evidence="2" key="1">
    <citation type="journal article" date="2023" name="IScience">
        <title>Live-bearing cockroach genome reveals convergent evolutionary mechanisms linked to viviparity in insects and beyond.</title>
        <authorList>
            <person name="Fouks B."/>
            <person name="Harrison M.C."/>
            <person name="Mikhailova A.A."/>
            <person name="Marchal E."/>
            <person name="English S."/>
            <person name="Carruthers M."/>
            <person name="Jennings E.C."/>
            <person name="Chiamaka E.L."/>
            <person name="Frigard R.A."/>
            <person name="Pippel M."/>
            <person name="Attardo G.M."/>
            <person name="Benoit J.B."/>
            <person name="Bornberg-Bauer E."/>
            <person name="Tobe S.S."/>
        </authorList>
    </citation>
    <scope>NUCLEOTIDE SEQUENCE</scope>
    <source>
        <strain evidence="2">Stay&amp;Tobe</strain>
    </source>
</reference>
<dbReference type="EMBL" id="JASPKZ010008459">
    <property type="protein sequence ID" value="KAJ9579378.1"/>
    <property type="molecule type" value="Genomic_DNA"/>
</dbReference>
<gene>
    <name evidence="2" type="ORF">L9F63_024514</name>
</gene>
<keyword evidence="3" id="KW-1185">Reference proteome</keyword>
<dbReference type="InterPro" id="IPR011009">
    <property type="entry name" value="Kinase-like_dom_sf"/>
</dbReference>
<reference evidence="2" key="2">
    <citation type="submission" date="2023-05" db="EMBL/GenBank/DDBJ databases">
        <authorList>
            <person name="Fouks B."/>
        </authorList>
    </citation>
    <scope>NUCLEOTIDE SEQUENCE</scope>
    <source>
        <strain evidence="2">Stay&amp;Tobe</strain>
        <tissue evidence="2">Testes</tissue>
    </source>
</reference>
<dbReference type="Gene3D" id="3.90.1200.10">
    <property type="match status" value="1"/>
</dbReference>
<dbReference type="PANTHER" id="PTHR11012">
    <property type="entry name" value="PROTEIN KINASE-LIKE DOMAIN-CONTAINING"/>
    <property type="match status" value="1"/>
</dbReference>
<organism evidence="2 3">
    <name type="scientific">Diploptera punctata</name>
    <name type="common">Pacific beetle cockroach</name>
    <dbReference type="NCBI Taxonomy" id="6984"/>
    <lineage>
        <taxon>Eukaryota</taxon>
        <taxon>Metazoa</taxon>
        <taxon>Ecdysozoa</taxon>
        <taxon>Arthropoda</taxon>
        <taxon>Hexapoda</taxon>
        <taxon>Insecta</taxon>
        <taxon>Pterygota</taxon>
        <taxon>Neoptera</taxon>
        <taxon>Polyneoptera</taxon>
        <taxon>Dictyoptera</taxon>
        <taxon>Blattodea</taxon>
        <taxon>Blaberoidea</taxon>
        <taxon>Blaberidae</taxon>
        <taxon>Diplopterinae</taxon>
        <taxon>Diploptera</taxon>
    </lineage>
</organism>
<dbReference type="SMART" id="SM00587">
    <property type="entry name" value="CHK"/>
    <property type="match status" value="1"/>
</dbReference>
<name>A0AAD7ZF15_DIPPU</name>
<dbReference type="PANTHER" id="PTHR11012:SF56">
    <property type="entry name" value="CHK KINASE-LIKE DOMAIN-CONTAINING PROTEIN-RELATED"/>
    <property type="match status" value="1"/>
</dbReference>
<protein>
    <recommendedName>
        <fullName evidence="1">CHK kinase-like domain-containing protein</fullName>
    </recommendedName>
</protein>
<proteinExistence type="predicted"/>
<evidence type="ECO:0000259" key="1">
    <source>
        <dbReference type="SMART" id="SM00587"/>
    </source>
</evidence>
<accession>A0AAD7ZF15</accession>
<dbReference type="InterPro" id="IPR004119">
    <property type="entry name" value="EcKL"/>
</dbReference>
<dbReference type="AlphaFoldDB" id="A0AAD7ZF15"/>
<dbReference type="Proteomes" id="UP001233999">
    <property type="component" value="Unassembled WGS sequence"/>
</dbReference>
<evidence type="ECO:0000313" key="3">
    <source>
        <dbReference type="Proteomes" id="UP001233999"/>
    </source>
</evidence>
<feature type="domain" description="CHK kinase-like" evidence="1">
    <location>
        <begin position="37"/>
        <end position="229"/>
    </location>
</feature>
<evidence type="ECO:0000313" key="2">
    <source>
        <dbReference type="EMBL" id="KAJ9579378.1"/>
    </source>
</evidence>
<dbReference type="Pfam" id="PF02958">
    <property type="entry name" value="EcKL"/>
    <property type="match status" value="1"/>
</dbReference>
<dbReference type="InterPro" id="IPR015897">
    <property type="entry name" value="CHK_kinase-like"/>
</dbReference>
<comment type="caution">
    <text evidence="2">The sequence shown here is derived from an EMBL/GenBank/DDBJ whole genome shotgun (WGS) entry which is preliminary data.</text>
</comment>
<sequence>MNIHSPMSDTLKENIPDYKPFAPKFVYLYQKQPINAIVIEDLKKDKFCLANVRLGLDLKHCQLVMSKIAQYHASSLVLCDKNSNFLLDFSSNFYTEEADGALANIFTGTFNNCAEVIINWPGFEKYVDVLHSMSVKITSDLTKAMQRDATGFNVLNHGDLWLKNMMFQYNEQTGEVQDVRFVDFQLSYYGSPVLDLFYFLLSSASPEVLEDIDGLLDVYYTTLCDTLSKIGHENLQPSKQMLKDEWNKRHILGVSSGISNRAFALADPNHVQDIFELMKGERFNLSDAYKEAMQTILPLFKKWGWFDI</sequence>